<dbReference type="PROSITE" id="PS50072">
    <property type="entry name" value="CSA_PPIASE_2"/>
    <property type="match status" value="1"/>
</dbReference>
<dbReference type="PANTHER" id="PTHR45625:SF4">
    <property type="entry name" value="PEPTIDYLPROLYL ISOMERASE DOMAIN AND WD REPEAT-CONTAINING PROTEIN 1"/>
    <property type="match status" value="1"/>
</dbReference>
<comment type="similarity">
    <text evidence="1">Belongs to the cyclophilin-type PPIase family.</text>
</comment>
<feature type="domain" description="PPIase cyclophilin-type" evidence="6">
    <location>
        <begin position="248"/>
        <end position="434"/>
    </location>
</feature>
<organism evidence="7 8">
    <name type="scientific">Carboxylicivirga sediminis</name>
    <dbReference type="NCBI Taxonomy" id="2006564"/>
    <lineage>
        <taxon>Bacteria</taxon>
        <taxon>Pseudomonadati</taxon>
        <taxon>Bacteroidota</taxon>
        <taxon>Bacteroidia</taxon>
        <taxon>Marinilabiliales</taxon>
        <taxon>Marinilabiliaceae</taxon>
        <taxon>Carboxylicivirga</taxon>
    </lineage>
</organism>
<dbReference type="PROSITE" id="PS00170">
    <property type="entry name" value="CSA_PPIASE_1"/>
    <property type="match status" value="1"/>
</dbReference>
<feature type="chain" id="PRO_5036768481" description="peptidylprolyl isomerase" evidence="5">
    <location>
        <begin position="30"/>
        <end position="437"/>
    </location>
</feature>
<keyword evidence="8" id="KW-1185">Reference proteome</keyword>
<dbReference type="InterPro" id="IPR044666">
    <property type="entry name" value="Cyclophilin_A-like"/>
</dbReference>
<name>A0A941F7D9_9BACT</name>
<dbReference type="EC" id="5.2.1.8" evidence="2"/>
<dbReference type="AlphaFoldDB" id="A0A941F7D9"/>
<dbReference type="SUPFAM" id="SSF50891">
    <property type="entry name" value="Cyclophilin-like"/>
    <property type="match status" value="1"/>
</dbReference>
<accession>A0A941F7D9</accession>
<dbReference type="Gene3D" id="2.40.100.10">
    <property type="entry name" value="Cyclophilin-like"/>
    <property type="match status" value="1"/>
</dbReference>
<keyword evidence="4 7" id="KW-0413">Isomerase</keyword>
<dbReference type="InterPro" id="IPR029000">
    <property type="entry name" value="Cyclophilin-like_dom_sf"/>
</dbReference>
<gene>
    <name evidence="7" type="ORF">KDU71_15745</name>
</gene>
<dbReference type="EMBL" id="JAGTAR010000026">
    <property type="protein sequence ID" value="MBR8537025.1"/>
    <property type="molecule type" value="Genomic_DNA"/>
</dbReference>
<feature type="signal peptide" evidence="5">
    <location>
        <begin position="1"/>
        <end position="29"/>
    </location>
</feature>
<evidence type="ECO:0000259" key="6">
    <source>
        <dbReference type="PROSITE" id="PS50072"/>
    </source>
</evidence>
<evidence type="ECO:0000256" key="2">
    <source>
        <dbReference type="ARBA" id="ARBA00013194"/>
    </source>
</evidence>
<dbReference type="Proteomes" id="UP000679220">
    <property type="component" value="Unassembled WGS sequence"/>
</dbReference>
<proteinExistence type="inferred from homology"/>
<evidence type="ECO:0000256" key="4">
    <source>
        <dbReference type="ARBA" id="ARBA00023235"/>
    </source>
</evidence>
<dbReference type="Gene3D" id="2.40.10.10">
    <property type="entry name" value="Trypsin-like serine proteases"/>
    <property type="match status" value="1"/>
</dbReference>
<reference evidence="7" key="1">
    <citation type="journal article" date="2018" name="Int. J. Syst. Evol. Microbiol.">
        <title>Carboxylicivirga sediminis sp. nov., isolated from coastal sediment.</title>
        <authorList>
            <person name="Wang F.Q."/>
            <person name="Ren L.H."/>
            <person name="Zou R.J."/>
            <person name="Sun Y.Z."/>
            <person name="Liu X.J."/>
            <person name="Jiang F."/>
            <person name="Liu L.J."/>
        </authorList>
    </citation>
    <scope>NUCLEOTIDE SEQUENCE</scope>
    <source>
        <strain evidence="7">JR1</strain>
    </source>
</reference>
<dbReference type="GO" id="GO:0006457">
    <property type="term" value="P:protein folding"/>
    <property type="evidence" value="ECO:0007669"/>
    <property type="project" value="InterPro"/>
</dbReference>
<dbReference type="PANTHER" id="PTHR45625">
    <property type="entry name" value="PEPTIDYL-PROLYL CIS-TRANS ISOMERASE-RELATED"/>
    <property type="match status" value="1"/>
</dbReference>
<dbReference type="PROSITE" id="PS51257">
    <property type="entry name" value="PROKAR_LIPOPROTEIN"/>
    <property type="match status" value="1"/>
</dbReference>
<protein>
    <recommendedName>
        <fullName evidence="2">peptidylprolyl isomerase</fullName>
        <ecNumber evidence="2">5.2.1.8</ecNumber>
    </recommendedName>
</protein>
<evidence type="ECO:0000313" key="7">
    <source>
        <dbReference type="EMBL" id="MBR8537025.1"/>
    </source>
</evidence>
<evidence type="ECO:0000256" key="3">
    <source>
        <dbReference type="ARBA" id="ARBA00023110"/>
    </source>
</evidence>
<evidence type="ECO:0000313" key="8">
    <source>
        <dbReference type="Proteomes" id="UP000679220"/>
    </source>
</evidence>
<evidence type="ECO:0000256" key="5">
    <source>
        <dbReference type="SAM" id="SignalP"/>
    </source>
</evidence>
<dbReference type="SUPFAM" id="SSF50494">
    <property type="entry name" value="Trypsin-like serine proteases"/>
    <property type="match status" value="1"/>
</dbReference>
<keyword evidence="5" id="KW-0732">Signal</keyword>
<dbReference type="Pfam" id="PF00160">
    <property type="entry name" value="Pro_isomerase"/>
    <property type="match status" value="1"/>
</dbReference>
<dbReference type="RefSeq" id="WP_212192052.1">
    <property type="nucleotide sequence ID" value="NZ_JAGTAR010000026.1"/>
</dbReference>
<dbReference type="InterPro" id="IPR009003">
    <property type="entry name" value="Peptidase_S1_PA"/>
</dbReference>
<keyword evidence="3" id="KW-0697">Rotamase</keyword>
<reference evidence="7" key="2">
    <citation type="submission" date="2021-04" db="EMBL/GenBank/DDBJ databases">
        <authorList>
            <person name="Zhang T."/>
            <person name="Zhang Y."/>
            <person name="Lu D."/>
            <person name="Zuo D."/>
            <person name="Du Z."/>
        </authorList>
    </citation>
    <scope>NUCLEOTIDE SEQUENCE</scope>
    <source>
        <strain evidence="7">JR1</strain>
    </source>
</reference>
<evidence type="ECO:0000256" key="1">
    <source>
        <dbReference type="ARBA" id="ARBA00007365"/>
    </source>
</evidence>
<dbReference type="InterPro" id="IPR020892">
    <property type="entry name" value="Cyclophilin-type_PPIase_CS"/>
</dbReference>
<dbReference type="InterPro" id="IPR043504">
    <property type="entry name" value="Peptidase_S1_PA_chymotrypsin"/>
</dbReference>
<dbReference type="GO" id="GO:0003755">
    <property type="term" value="F:peptidyl-prolyl cis-trans isomerase activity"/>
    <property type="evidence" value="ECO:0007669"/>
    <property type="project" value="UniProtKB-KW"/>
</dbReference>
<dbReference type="CDD" id="cd00317">
    <property type="entry name" value="cyclophilin"/>
    <property type="match status" value="1"/>
</dbReference>
<comment type="caution">
    <text evidence="7">The sequence shown here is derived from an EMBL/GenBank/DDBJ whole genome shotgun (WGS) entry which is preliminary data.</text>
</comment>
<sequence length="437" mass="49772">MQDLRSINPIRLKQIYKLLLCLMVASLMACNTNSRKEKAIDTFKGSYQDNVKGIVSLRTFDHYTRRLKDGYGFYVAPNLVVTNLSFVQGAYKAKASPMDLEDFSSVQGYVAYDVDLDLVLLKVTRRNLNYLSLKDATFKADSVYQLYRNNRKLYFNEDALGTGIVSDTITYKPYDGEFKPGNPVFAKSHRLAGMVQETDDSKRVLEAKWINQLIEQKSSSPESIYELRNKSNKVYISHTKVKGFRIITNMGNIELALSDQTPVYRDNFIKLVSDHFYDSLLVHRVIKDFLVQTGAADSKYAKKDDVVGWQGPGYTLKMNIVPELFHKRGMIAASKLPEDRNRHNRSDGSQFYIVAGRRFSDAELDDLEAEKGIKYTTAQRKSYTTVGGAPYLDGDYTVFGWVTKGMDVVDKMAGVKTYAIDRPVNEIRIKTIEIIRK</sequence>
<dbReference type="InterPro" id="IPR002130">
    <property type="entry name" value="Cyclophilin-type_PPIase_dom"/>
</dbReference>